<dbReference type="SMART" id="SM00220">
    <property type="entry name" value="S_TKc"/>
    <property type="match status" value="1"/>
</dbReference>
<dbReference type="Gene3D" id="3.30.200.20">
    <property type="entry name" value="Phosphorylase Kinase, domain 1"/>
    <property type="match status" value="1"/>
</dbReference>
<dbReference type="InterPro" id="IPR000719">
    <property type="entry name" value="Prot_kinase_dom"/>
</dbReference>
<evidence type="ECO:0000256" key="2">
    <source>
        <dbReference type="ARBA" id="ARBA00022527"/>
    </source>
</evidence>
<dbReference type="Pfam" id="PF00069">
    <property type="entry name" value="Pkinase"/>
    <property type="match status" value="1"/>
</dbReference>
<dbReference type="Gene3D" id="1.10.510.10">
    <property type="entry name" value="Transferase(Phosphotransferase) domain 1"/>
    <property type="match status" value="1"/>
</dbReference>
<dbReference type="InterPro" id="IPR045269">
    <property type="entry name" value="Atg1-like"/>
</dbReference>
<dbReference type="PROSITE" id="PS50293">
    <property type="entry name" value="TPR_REGION"/>
    <property type="match status" value="1"/>
</dbReference>
<keyword evidence="12" id="KW-1185">Reference proteome</keyword>
<keyword evidence="2" id="KW-0723">Serine/threonine-protein kinase</keyword>
<keyword evidence="3" id="KW-0808">Transferase</keyword>
<feature type="repeat" description="TPR" evidence="7">
    <location>
        <begin position="435"/>
        <end position="468"/>
    </location>
</feature>
<evidence type="ECO:0000256" key="9">
    <source>
        <dbReference type="SAM" id="Phobius"/>
    </source>
</evidence>
<feature type="transmembrane region" description="Helical" evidence="9">
    <location>
        <begin position="309"/>
        <end position="328"/>
    </location>
</feature>
<dbReference type="PROSITE" id="PS50005">
    <property type="entry name" value="TPR"/>
    <property type="match status" value="1"/>
</dbReference>
<keyword evidence="9" id="KW-0472">Membrane</keyword>
<dbReference type="GO" id="GO:0005737">
    <property type="term" value="C:cytoplasm"/>
    <property type="evidence" value="ECO:0007669"/>
    <property type="project" value="TreeGrafter"/>
</dbReference>
<accession>A0A5S9F699</accession>
<dbReference type="InterPro" id="IPR008271">
    <property type="entry name" value="Ser/Thr_kinase_AS"/>
</dbReference>
<dbReference type="RefSeq" id="WP_151971475.1">
    <property type="nucleotide sequence ID" value="NZ_AP019860.1"/>
</dbReference>
<dbReference type="Pfam" id="PF00515">
    <property type="entry name" value="TPR_1"/>
    <property type="match status" value="2"/>
</dbReference>
<evidence type="ECO:0000256" key="7">
    <source>
        <dbReference type="PROSITE-ProRule" id="PRU00339"/>
    </source>
</evidence>
<evidence type="ECO:0000256" key="4">
    <source>
        <dbReference type="ARBA" id="ARBA00022741"/>
    </source>
</evidence>
<evidence type="ECO:0000256" key="5">
    <source>
        <dbReference type="ARBA" id="ARBA00022777"/>
    </source>
</evidence>
<keyword evidence="4 8" id="KW-0547">Nucleotide-binding</keyword>
<keyword evidence="5 11" id="KW-0418">Kinase</keyword>
<dbReference type="GO" id="GO:0004674">
    <property type="term" value="F:protein serine/threonine kinase activity"/>
    <property type="evidence" value="ECO:0007669"/>
    <property type="project" value="UniProtKB-KW"/>
</dbReference>
<dbReference type="FunFam" id="1.10.510.10:FF:000021">
    <property type="entry name" value="Serine/threonine protein kinase"/>
    <property type="match status" value="1"/>
</dbReference>
<dbReference type="KEGG" id="uam:UABAM_05867"/>
<dbReference type="InterPro" id="IPR017441">
    <property type="entry name" value="Protein_kinase_ATP_BS"/>
</dbReference>
<dbReference type="Gene3D" id="1.25.40.10">
    <property type="entry name" value="Tetratricopeptide repeat domain"/>
    <property type="match status" value="2"/>
</dbReference>
<keyword evidence="9" id="KW-1133">Transmembrane helix</keyword>
<protein>
    <recommendedName>
        <fullName evidence="1">non-specific serine/threonine protein kinase</fullName>
        <ecNumber evidence="1">2.7.11.1</ecNumber>
    </recommendedName>
</protein>
<keyword evidence="6 8" id="KW-0067">ATP-binding</keyword>
<reference evidence="11 12" key="1">
    <citation type="submission" date="2019-08" db="EMBL/GenBank/DDBJ databases">
        <title>Complete genome sequence of Candidatus Uab amorphum.</title>
        <authorList>
            <person name="Shiratori T."/>
            <person name="Suzuki S."/>
            <person name="Kakizawa Y."/>
            <person name="Ishida K."/>
        </authorList>
    </citation>
    <scope>NUCLEOTIDE SEQUENCE [LARGE SCALE GENOMIC DNA]</scope>
    <source>
        <strain evidence="11 12">SRT547</strain>
    </source>
</reference>
<name>A0A5S9F699_UABAM</name>
<keyword evidence="9" id="KW-0812">Transmembrane</keyword>
<dbReference type="PROSITE" id="PS00107">
    <property type="entry name" value="PROTEIN_KINASE_ATP"/>
    <property type="match status" value="1"/>
</dbReference>
<evidence type="ECO:0000256" key="3">
    <source>
        <dbReference type="ARBA" id="ARBA00022679"/>
    </source>
</evidence>
<dbReference type="OrthoDB" id="225358at2"/>
<gene>
    <name evidence="11" type="ORF">UABAM_05867</name>
</gene>
<feature type="domain" description="Protein kinase" evidence="10">
    <location>
        <begin position="27"/>
        <end position="284"/>
    </location>
</feature>
<evidence type="ECO:0000256" key="1">
    <source>
        <dbReference type="ARBA" id="ARBA00012513"/>
    </source>
</evidence>
<dbReference type="PANTHER" id="PTHR24348">
    <property type="entry name" value="SERINE/THREONINE-PROTEIN KINASE UNC-51-RELATED"/>
    <property type="match status" value="1"/>
</dbReference>
<feature type="binding site" evidence="8">
    <location>
        <position position="56"/>
    </location>
    <ligand>
        <name>ATP</name>
        <dbReference type="ChEBI" id="CHEBI:30616"/>
    </ligand>
</feature>
<dbReference type="AlphaFoldDB" id="A0A5S9F699"/>
<evidence type="ECO:0000256" key="6">
    <source>
        <dbReference type="ARBA" id="ARBA00022840"/>
    </source>
</evidence>
<dbReference type="PROSITE" id="PS50011">
    <property type="entry name" value="PROTEIN_KINASE_DOM"/>
    <property type="match status" value="1"/>
</dbReference>
<dbReference type="EC" id="2.7.11.1" evidence="1"/>
<dbReference type="Proteomes" id="UP000326354">
    <property type="component" value="Chromosome"/>
</dbReference>
<evidence type="ECO:0000259" key="10">
    <source>
        <dbReference type="PROSITE" id="PS50011"/>
    </source>
</evidence>
<dbReference type="GO" id="GO:0005524">
    <property type="term" value="F:ATP binding"/>
    <property type="evidence" value="ECO:0007669"/>
    <property type="project" value="UniProtKB-UniRule"/>
</dbReference>
<dbReference type="PROSITE" id="PS00108">
    <property type="entry name" value="PROTEIN_KINASE_ST"/>
    <property type="match status" value="1"/>
</dbReference>
<organism evidence="11 12">
    <name type="scientific">Uabimicrobium amorphum</name>
    <dbReference type="NCBI Taxonomy" id="2596890"/>
    <lineage>
        <taxon>Bacteria</taxon>
        <taxon>Pseudomonadati</taxon>
        <taxon>Planctomycetota</taxon>
        <taxon>Candidatus Uabimicrobiia</taxon>
        <taxon>Candidatus Uabimicrobiales</taxon>
        <taxon>Candidatus Uabimicrobiaceae</taxon>
        <taxon>Candidatus Uabimicrobium</taxon>
    </lineage>
</organism>
<dbReference type="SMART" id="SM00028">
    <property type="entry name" value="TPR"/>
    <property type="match status" value="3"/>
</dbReference>
<evidence type="ECO:0000313" key="11">
    <source>
        <dbReference type="EMBL" id="BBM87458.1"/>
    </source>
</evidence>
<evidence type="ECO:0000313" key="12">
    <source>
        <dbReference type="Proteomes" id="UP000326354"/>
    </source>
</evidence>
<sequence>MSKNHKENDSTILSLVHLKPGQMFAHYRVYHELGQGGMGTVYKAYDTRLQRIIALKILHNDSSSQEIKSSLLKETQILASLNHDNIVKVLDVGVSPLYYFTMEYIEGSTLEYLIDNDCITIQQSLQVLAAIANAIHHAHKENILHRDIKPGNIMLTESKVPKLMDFGIAKIIEEDKMQTQNRGICGTPAYCSPEQLKGKQDKASDIYSLGVVLYECLTGNRPFSAHSHMELMLKIDSNNFIPPRHHNNLISREVEAICLKCLRKSRKARYSSAKALERDLRNYLEGKPIIAKPAGYGTRLYKYMARNKLLCLILLAMLLLSSSWIYIIQQKINHHQQRLRYTEKIEAEKKQLQKVTNIIFNALNYMTKEHANVFADPIFSSQMVEVFKQDLNVELNHDRLISVRGIILANSDDTKDLEQALQDFNLYLEKNPRSADRYNSRGMVYRKLKRYKEAIADYNTAINITPRFVYFFNRGVTYEVLGKSEKAIQDYTNAINVNPNYFMGYASRALAYEKQQKYSFAIRDYERALRLKIPKGLGRKTKQQVYQRVQELKQKIK</sequence>
<evidence type="ECO:0000256" key="8">
    <source>
        <dbReference type="PROSITE-ProRule" id="PRU10141"/>
    </source>
</evidence>
<dbReference type="CDD" id="cd14014">
    <property type="entry name" value="STKc_PknB_like"/>
    <property type="match status" value="1"/>
</dbReference>
<dbReference type="InterPro" id="IPR011009">
    <property type="entry name" value="Kinase-like_dom_sf"/>
</dbReference>
<proteinExistence type="predicted"/>
<dbReference type="SUPFAM" id="SSF56112">
    <property type="entry name" value="Protein kinase-like (PK-like)"/>
    <property type="match status" value="1"/>
</dbReference>
<dbReference type="SUPFAM" id="SSF48452">
    <property type="entry name" value="TPR-like"/>
    <property type="match status" value="1"/>
</dbReference>
<dbReference type="InterPro" id="IPR011990">
    <property type="entry name" value="TPR-like_helical_dom_sf"/>
</dbReference>
<dbReference type="InterPro" id="IPR019734">
    <property type="entry name" value="TPR_rpt"/>
</dbReference>
<dbReference type="EMBL" id="AP019860">
    <property type="protein sequence ID" value="BBM87458.1"/>
    <property type="molecule type" value="Genomic_DNA"/>
</dbReference>
<keyword evidence="7" id="KW-0802">TPR repeat</keyword>